<sequence>MPMIPSAQGRRPRSSGRPRSGPDTATVLSEERRSQIRRAQKTYRLKKAASLQETQQRVVLLETKLQRIDELLSDYRAALVSELQDSHPLVTDFDKVFDIVHCHSNQTRTTSQSATDKVDATRIDEPNAPDTPFGYHNDSSPSTTTIETPTTFLRQPSPTITPSPSTSNHTHAFRECSLSRQLQRYSLEYAFRLFTNTHSPPVEIYRVFRLVPCLRNRSKMYPYFLRLVSADTDNPLEVPTLPFYCIGGAGTHYPARDTAGNPIYPPKMRLPRRILSVGVDGRQRRLEACGLDGRWFDCRDVEGFLRERGVQVDGSLFPVVRESDSASPGGGDGADYQLQMSLVESLGESIAPSRLDLESFFQRLLRGMVILGRVPGFRECDVVGAFTASVISS</sequence>
<keyword evidence="3" id="KW-1185">Reference proteome</keyword>
<proteinExistence type="predicted"/>
<evidence type="ECO:0000313" key="2">
    <source>
        <dbReference type="EMBL" id="PLN77791.1"/>
    </source>
</evidence>
<dbReference type="Proteomes" id="UP000235023">
    <property type="component" value="Unassembled WGS sequence"/>
</dbReference>
<feature type="region of interest" description="Disordered" evidence="1">
    <location>
        <begin position="125"/>
        <end position="171"/>
    </location>
</feature>
<feature type="compositionally biased region" description="Low complexity" evidence="1">
    <location>
        <begin position="139"/>
        <end position="167"/>
    </location>
</feature>
<protein>
    <recommendedName>
        <fullName evidence="4">BZIP domain-containing protein</fullName>
    </recommendedName>
</protein>
<dbReference type="EMBL" id="KZ559588">
    <property type="protein sequence ID" value="PLN77791.1"/>
    <property type="molecule type" value="Genomic_DNA"/>
</dbReference>
<reference evidence="3" key="1">
    <citation type="submission" date="2017-12" db="EMBL/GenBank/DDBJ databases">
        <authorList>
            <consortium name="DOE Joint Genome Institute"/>
            <person name="Mondo S.J."/>
            <person name="Kjaerbolling I."/>
            <person name="Vesth T.C."/>
            <person name="Frisvad J.C."/>
            <person name="Nybo J.L."/>
            <person name="Theobald S."/>
            <person name="Kuo A."/>
            <person name="Bowyer P."/>
            <person name="Matsuda Y."/>
            <person name="Lyhne E.K."/>
            <person name="Kogle M.E."/>
            <person name="Clum A."/>
            <person name="Lipzen A."/>
            <person name="Salamov A."/>
            <person name="Ngan C.Y."/>
            <person name="Daum C."/>
            <person name="Chiniquy J."/>
            <person name="Barry K."/>
            <person name="LaButti K."/>
            <person name="Haridas S."/>
            <person name="Simmons B.A."/>
            <person name="Magnuson J.K."/>
            <person name="Mortensen U.H."/>
            <person name="Larsen T.O."/>
            <person name="Grigoriev I.V."/>
            <person name="Baker S.E."/>
            <person name="Andersen M.R."/>
            <person name="Nordberg H.P."/>
            <person name="Cantor M.N."/>
            <person name="Hua S.X."/>
        </authorList>
    </citation>
    <scope>NUCLEOTIDE SEQUENCE [LARGE SCALE GENOMIC DNA]</scope>
    <source>
        <strain evidence="3">IBT 19404</strain>
    </source>
</reference>
<dbReference type="PANTHER" id="PTHR40618">
    <property type="entry name" value="B-ZIP TRANSCRIPTION FACTOR (EUROFUNG)-RELATED"/>
    <property type="match status" value="1"/>
</dbReference>
<dbReference type="PANTHER" id="PTHR40618:SF1">
    <property type="entry name" value="B-ZIP TRANSCRIPTION FACTOR (EUROFUNG)"/>
    <property type="match status" value="1"/>
</dbReference>
<accession>A0A2J5HKZ5</accession>
<name>A0A2J5HKZ5_9EURO</name>
<evidence type="ECO:0008006" key="4">
    <source>
        <dbReference type="Google" id="ProtNLM"/>
    </source>
</evidence>
<evidence type="ECO:0000256" key="1">
    <source>
        <dbReference type="SAM" id="MobiDB-lite"/>
    </source>
</evidence>
<feature type="region of interest" description="Disordered" evidence="1">
    <location>
        <begin position="1"/>
        <end position="34"/>
    </location>
</feature>
<dbReference type="CDD" id="cd14688">
    <property type="entry name" value="bZIP_YAP"/>
    <property type="match status" value="1"/>
</dbReference>
<gene>
    <name evidence="2" type="ORF">BDW42DRAFT_187808</name>
</gene>
<dbReference type="OrthoDB" id="545169at2759"/>
<organism evidence="2 3">
    <name type="scientific">Aspergillus taichungensis</name>
    <dbReference type="NCBI Taxonomy" id="482145"/>
    <lineage>
        <taxon>Eukaryota</taxon>
        <taxon>Fungi</taxon>
        <taxon>Dikarya</taxon>
        <taxon>Ascomycota</taxon>
        <taxon>Pezizomycotina</taxon>
        <taxon>Eurotiomycetes</taxon>
        <taxon>Eurotiomycetidae</taxon>
        <taxon>Eurotiales</taxon>
        <taxon>Aspergillaceae</taxon>
        <taxon>Aspergillus</taxon>
        <taxon>Aspergillus subgen. Circumdati</taxon>
    </lineage>
</organism>
<evidence type="ECO:0000313" key="3">
    <source>
        <dbReference type="Proteomes" id="UP000235023"/>
    </source>
</evidence>
<dbReference type="AlphaFoldDB" id="A0A2J5HKZ5"/>